<dbReference type="Pfam" id="PF00528">
    <property type="entry name" value="BPD_transp_1"/>
    <property type="match status" value="1"/>
</dbReference>
<feature type="domain" description="ABC transmembrane type-1" evidence="9">
    <location>
        <begin position="68"/>
        <end position="255"/>
    </location>
</feature>
<keyword evidence="4" id="KW-1003">Cell membrane</keyword>
<dbReference type="PANTHER" id="PTHR43848:SF2">
    <property type="entry name" value="PUTRESCINE TRANSPORT SYSTEM PERMEASE PROTEIN POTI"/>
    <property type="match status" value="1"/>
</dbReference>
<keyword evidence="6 8" id="KW-1133">Transmembrane helix</keyword>
<proteinExistence type="inferred from homology"/>
<evidence type="ECO:0000256" key="1">
    <source>
        <dbReference type="ARBA" id="ARBA00004651"/>
    </source>
</evidence>
<gene>
    <name evidence="10" type="ORF">UFOPK3288_01276</name>
</gene>
<dbReference type="SUPFAM" id="SSF161098">
    <property type="entry name" value="MetI-like"/>
    <property type="match status" value="1"/>
</dbReference>
<dbReference type="PANTHER" id="PTHR43848">
    <property type="entry name" value="PUTRESCINE TRANSPORT SYSTEM PERMEASE PROTEIN POTI"/>
    <property type="match status" value="1"/>
</dbReference>
<reference evidence="10" key="1">
    <citation type="submission" date="2020-05" db="EMBL/GenBank/DDBJ databases">
        <authorList>
            <person name="Chiriac C."/>
            <person name="Salcher M."/>
            <person name="Ghai R."/>
            <person name="Kavagutti S V."/>
        </authorList>
    </citation>
    <scope>NUCLEOTIDE SEQUENCE</scope>
</reference>
<feature type="transmembrane region" description="Helical" evidence="8">
    <location>
        <begin position="233"/>
        <end position="256"/>
    </location>
</feature>
<keyword evidence="5 8" id="KW-0812">Transmembrane</keyword>
<evidence type="ECO:0000256" key="2">
    <source>
        <dbReference type="ARBA" id="ARBA00007069"/>
    </source>
</evidence>
<dbReference type="GO" id="GO:0055085">
    <property type="term" value="P:transmembrane transport"/>
    <property type="evidence" value="ECO:0007669"/>
    <property type="project" value="InterPro"/>
</dbReference>
<sequence length="265" mass="28750">MKHKSSISFRNLAGILYVGFFLAFLFVPLIVMILFSFNSSPRLSFPIHSLSLSWYRALIDDELFLDAFRRTLFLGLGTAIASGIIGLLAALGLVRLKLQVRTIAMGLAAVPLAFPALLYAIALAFFFNKIGVGFSLWTTLLGHVILTMPFVFLIVGSALERFQFSMLEAARDLGAGPFHAFRTITLPHILPAVVGAMLLAMAISADEFVVAFFTAGQAKTLPMLLYGRLNLGITPALNAVGVVLLVVTTLLAALAARSTRFQVER</sequence>
<comment type="subcellular location">
    <subcellularLocation>
        <location evidence="1">Cell membrane</location>
        <topology evidence="1">Multi-pass membrane protein</topology>
    </subcellularLocation>
</comment>
<dbReference type="CDD" id="cd06261">
    <property type="entry name" value="TM_PBP2"/>
    <property type="match status" value="1"/>
</dbReference>
<dbReference type="AlphaFoldDB" id="A0A6J7CEJ8"/>
<feature type="transmembrane region" description="Helical" evidence="8">
    <location>
        <begin position="72"/>
        <end position="94"/>
    </location>
</feature>
<evidence type="ECO:0000259" key="9">
    <source>
        <dbReference type="PROSITE" id="PS50928"/>
    </source>
</evidence>
<feature type="transmembrane region" description="Helical" evidence="8">
    <location>
        <begin position="134"/>
        <end position="159"/>
    </location>
</feature>
<dbReference type="Gene3D" id="1.10.3720.10">
    <property type="entry name" value="MetI-like"/>
    <property type="match status" value="1"/>
</dbReference>
<evidence type="ECO:0000256" key="3">
    <source>
        <dbReference type="ARBA" id="ARBA00022448"/>
    </source>
</evidence>
<keyword evidence="3" id="KW-0813">Transport</keyword>
<organism evidence="10">
    <name type="scientific">freshwater metagenome</name>
    <dbReference type="NCBI Taxonomy" id="449393"/>
    <lineage>
        <taxon>unclassified sequences</taxon>
        <taxon>metagenomes</taxon>
        <taxon>ecological metagenomes</taxon>
    </lineage>
</organism>
<protein>
    <submittedName>
        <fullName evidence="10">Unannotated protein</fullName>
    </submittedName>
</protein>
<dbReference type="InterPro" id="IPR035906">
    <property type="entry name" value="MetI-like_sf"/>
</dbReference>
<keyword evidence="7 8" id="KW-0472">Membrane</keyword>
<dbReference type="InterPro" id="IPR051789">
    <property type="entry name" value="Bact_Polyamine_Transport"/>
</dbReference>
<dbReference type="GO" id="GO:0005886">
    <property type="term" value="C:plasma membrane"/>
    <property type="evidence" value="ECO:0007669"/>
    <property type="project" value="UniProtKB-SubCell"/>
</dbReference>
<evidence type="ECO:0000313" key="10">
    <source>
        <dbReference type="EMBL" id="CAB4856160.1"/>
    </source>
</evidence>
<dbReference type="PROSITE" id="PS50928">
    <property type="entry name" value="ABC_TM1"/>
    <property type="match status" value="1"/>
</dbReference>
<accession>A0A6J7CEJ8</accession>
<evidence type="ECO:0000256" key="5">
    <source>
        <dbReference type="ARBA" id="ARBA00022692"/>
    </source>
</evidence>
<feature type="transmembrane region" description="Helical" evidence="8">
    <location>
        <begin position="106"/>
        <end position="128"/>
    </location>
</feature>
<evidence type="ECO:0000256" key="4">
    <source>
        <dbReference type="ARBA" id="ARBA00022475"/>
    </source>
</evidence>
<dbReference type="InterPro" id="IPR000515">
    <property type="entry name" value="MetI-like"/>
</dbReference>
<feature type="transmembrane region" description="Helical" evidence="8">
    <location>
        <begin position="12"/>
        <end position="37"/>
    </location>
</feature>
<comment type="similarity">
    <text evidence="2">Belongs to the binding-protein-dependent transport system permease family. CysTW subfamily.</text>
</comment>
<name>A0A6J7CEJ8_9ZZZZ</name>
<feature type="transmembrane region" description="Helical" evidence="8">
    <location>
        <begin position="189"/>
        <end position="213"/>
    </location>
</feature>
<dbReference type="EMBL" id="CAFBLC010000055">
    <property type="protein sequence ID" value="CAB4856160.1"/>
    <property type="molecule type" value="Genomic_DNA"/>
</dbReference>
<evidence type="ECO:0000256" key="6">
    <source>
        <dbReference type="ARBA" id="ARBA00022989"/>
    </source>
</evidence>
<evidence type="ECO:0000256" key="8">
    <source>
        <dbReference type="SAM" id="Phobius"/>
    </source>
</evidence>
<evidence type="ECO:0000256" key="7">
    <source>
        <dbReference type="ARBA" id="ARBA00023136"/>
    </source>
</evidence>